<dbReference type="Gene3D" id="3.40.640.10">
    <property type="entry name" value="Type I PLP-dependent aspartate aminotransferase-like (Major domain)"/>
    <property type="match status" value="1"/>
</dbReference>
<comment type="caution">
    <text evidence="1">The sequence shown here is derived from an EMBL/GenBank/DDBJ whole genome shotgun (WGS) entry which is preliminary data.</text>
</comment>
<evidence type="ECO:0000313" key="2">
    <source>
        <dbReference type="EMBL" id="PHE88751.1"/>
    </source>
</evidence>
<organism evidence="1 4">
    <name type="scientific">Bacillus pseudomycoides</name>
    <dbReference type="NCBI Taxonomy" id="64104"/>
    <lineage>
        <taxon>Bacteria</taxon>
        <taxon>Bacillati</taxon>
        <taxon>Bacillota</taxon>
        <taxon>Bacilli</taxon>
        <taxon>Bacillales</taxon>
        <taxon>Bacillaceae</taxon>
        <taxon>Bacillus</taxon>
        <taxon>Bacillus cereus group</taxon>
    </lineage>
</organism>
<dbReference type="EMBL" id="VLYX01000040">
    <property type="protein sequence ID" value="MDR4328818.1"/>
    <property type="molecule type" value="Genomic_DNA"/>
</dbReference>
<reference evidence="1" key="2">
    <citation type="submission" date="2019-07" db="EMBL/GenBank/DDBJ databases">
        <title>Phylogenomic Reclassification of ATCC Bacillus Strains and Various Taxa within the Genus Bacillus.</title>
        <authorList>
            <person name="Riojas M.A."/>
            <person name="Frank A.M."/>
            <person name="Fenn S.L."/>
            <person name="King S.P."/>
            <person name="Brower S.M."/>
            <person name="Hazbon M.H."/>
        </authorList>
    </citation>
    <scope>NUCLEOTIDE SEQUENCE</scope>
    <source>
        <strain evidence="1">NR-12239</strain>
    </source>
</reference>
<dbReference type="Proteomes" id="UP000221918">
    <property type="component" value="Unassembled WGS sequence"/>
</dbReference>
<protein>
    <submittedName>
        <fullName evidence="1">GNAT family acetyltransferase</fullName>
    </submittedName>
</protein>
<evidence type="ECO:0000313" key="1">
    <source>
        <dbReference type="EMBL" id="MDR4328818.1"/>
    </source>
</evidence>
<evidence type="ECO:0000313" key="4">
    <source>
        <dbReference type="Proteomes" id="UP001248134"/>
    </source>
</evidence>
<gene>
    <name evidence="2" type="ORF">COF81_25825</name>
    <name evidence="1" type="ORF">FOS08_23830</name>
</gene>
<evidence type="ECO:0000313" key="3">
    <source>
        <dbReference type="Proteomes" id="UP000221918"/>
    </source>
</evidence>
<dbReference type="Proteomes" id="UP001248134">
    <property type="component" value="Unassembled WGS sequence"/>
</dbReference>
<sequence length="84" mass="9532">MLGTGTLANDSIALQLKLLKGRGFVLTNGEFGNRLIKQAIRANLSFDTYEREMGRPFLYNEIEELAEKQLEHTLGSLLYFIIIL</sequence>
<reference evidence="2 3" key="1">
    <citation type="submission" date="2017-09" db="EMBL/GenBank/DDBJ databases">
        <title>Large-scale bioinformatics analysis of Bacillus genomes uncovers conserved roles of natural products in bacterial physiology.</title>
        <authorList>
            <consortium name="Agbiome Team Llc"/>
            <person name="Bleich R.M."/>
            <person name="Grubbs K.J."/>
            <person name="Santa Maria K.C."/>
            <person name="Allen S.E."/>
            <person name="Farag S."/>
            <person name="Shank E.A."/>
            <person name="Bowers A."/>
        </authorList>
    </citation>
    <scope>NUCLEOTIDE SEQUENCE [LARGE SCALE GENOMIC DNA]</scope>
    <source>
        <strain evidence="2 3">AFS037265</strain>
    </source>
</reference>
<dbReference type="AlphaFoldDB" id="A0AAJ1Z5X7"/>
<proteinExistence type="predicted"/>
<accession>A0AAJ1Z5X7</accession>
<dbReference type="EMBL" id="NUTL01000145">
    <property type="protein sequence ID" value="PHE88751.1"/>
    <property type="molecule type" value="Genomic_DNA"/>
</dbReference>
<dbReference type="InterPro" id="IPR015421">
    <property type="entry name" value="PyrdxlP-dep_Trfase_major"/>
</dbReference>
<name>A0AAJ1Z5X7_9BACI</name>